<feature type="binding site" evidence="7">
    <location>
        <position position="131"/>
    </location>
    <ligand>
        <name>substrate</name>
    </ligand>
</feature>
<keyword evidence="7" id="KW-0170">Cobalt</keyword>
<accession>A0A2Z3HX21</accession>
<evidence type="ECO:0000256" key="3">
    <source>
        <dbReference type="ARBA" id="ARBA00022857"/>
    </source>
</evidence>
<keyword evidence="5 7" id="KW-0520">NAD</keyword>
<dbReference type="NCBIfam" id="TIGR00557">
    <property type="entry name" value="pdxA"/>
    <property type="match status" value="1"/>
</dbReference>
<protein>
    <recommendedName>
        <fullName evidence="7">4-hydroxythreonine-4-phosphate dehydrogenase</fullName>
        <ecNumber evidence="7">1.1.1.262</ecNumber>
    </recommendedName>
    <alternativeName>
        <fullName evidence="7">4-(phosphohydroxy)-L-threonine dehydrogenase</fullName>
    </alternativeName>
</protein>
<evidence type="ECO:0000256" key="1">
    <source>
        <dbReference type="ARBA" id="ARBA00022490"/>
    </source>
</evidence>
<dbReference type="OrthoDB" id="9801783at2"/>
<keyword evidence="4 7" id="KW-0560">Oxidoreductase</keyword>
<keyword evidence="6 7" id="KW-0664">Pyridoxine biosynthesis</keyword>
<feature type="binding site" evidence="7">
    <location>
        <position position="275"/>
    </location>
    <ligand>
        <name>substrate</name>
    </ligand>
</feature>
<keyword evidence="1 7" id="KW-0963">Cytoplasm</keyword>
<comment type="similarity">
    <text evidence="7">Belongs to the PdxA family.</text>
</comment>
<evidence type="ECO:0000256" key="6">
    <source>
        <dbReference type="ARBA" id="ARBA00023096"/>
    </source>
</evidence>
<comment type="pathway">
    <text evidence="7">Cofactor biosynthesis; pyridoxine 5'-phosphate biosynthesis; pyridoxine 5'-phosphate from D-erythrose 4-phosphate: step 4/5.</text>
</comment>
<dbReference type="GO" id="GO:0008270">
    <property type="term" value="F:zinc ion binding"/>
    <property type="evidence" value="ECO:0007669"/>
    <property type="project" value="UniProtKB-UniRule"/>
</dbReference>
<dbReference type="SUPFAM" id="SSF53659">
    <property type="entry name" value="Isocitrate/Isopropylmalate dehydrogenase-like"/>
    <property type="match status" value="1"/>
</dbReference>
<feature type="binding site" evidence="7">
    <location>
        <position position="293"/>
    </location>
    <ligand>
        <name>substrate</name>
    </ligand>
</feature>
<dbReference type="EC" id="1.1.1.262" evidence="7"/>
<dbReference type="NCBIfam" id="NF003699">
    <property type="entry name" value="PRK05312.1"/>
    <property type="match status" value="1"/>
</dbReference>
<evidence type="ECO:0000313" key="9">
    <source>
        <dbReference type="Proteomes" id="UP000247763"/>
    </source>
</evidence>
<name>A0A2Z3HX21_9CAUL</name>
<comment type="catalytic activity">
    <reaction evidence="7">
        <text>4-(phosphooxy)-L-threonine + NAD(+) = 3-amino-2-oxopropyl phosphate + CO2 + NADH</text>
        <dbReference type="Rhea" id="RHEA:32275"/>
        <dbReference type="ChEBI" id="CHEBI:16526"/>
        <dbReference type="ChEBI" id="CHEBI:57279"/>
        <dbReference type="ChEBI" id="CHEBI:57540"/>
        <dbReference type="ChEBI" id="CHEBI:57945"/>
        <dbReference type="ChEBI" id="CHEBI:58452"/>
        <dbReference type="EC" id="1.1.1.262"/>
    </reaction>
</comment>
<sequence>MRGAPLAVTLGDPAGIGPEIIAAAWRASRPGDPPFVVFGDHDALAGAGAPVVRVGSPAGAAGVFAQAIPLVDMPLPAPVQPGAPDTQAGPAIASWIATATEACLSGKASALVTAPISKAVLKASGFRHPGHTEFIGDLTAHAEWEGERGPVMMLAAGDLRVTLATVHLPLSQAPGALTVEGITRTARVTAQALVRDFGIPRPRLAMAALNPHAGESGEMGREEITILRPAAEALQAEGIDIAGPLPADSLFAPEIRQSYDAVVCMYHDQALIPVKMLDFWGGVNLTLGLPVVRTSPDHGVAFDIAGKGLARPDSFIAALAAAAGIAGRRTP</sequence>
<dbReference type="GO" id="GO:0000287">
    <property type="term" value="F:magnesium ion binding"/>
    <property type="evidence" value="ECO:0007669"/>
    <property type="project" value="UniProtKB-UniRule"/>
</dbReference>
<feature type="binding site" evidence="7">
    <location>
        <position position="212"/>
    </location>
    <ligand>
        <name>a divalent metal cation</name>
        <dbReference type="ChEBI" id="CHEBI:60240"/>
        <note>ligand shared between dimeric partners</note>
    </ligand>
</feature>
<evidence type="ECO:0000256" key="5">
    <source>
        <dbReference type="ARBA" id="ARBA00023027"/>
    </source>
</evidence>
<comment type="subcellular location">
    <subcellularLocation>
        <location evidence="7">Cytoplasm</location>
    </subcellularLocation>
</comment>
<keyword evidence="2 7" id="KW-0479">Metal-binding</keyword>
<dbReference type="InterPro" id="IPR037510">
    <property type="entry name" value="PdxA"/>
</dbReference>
<feature type="binding site" evidence="7">
    <location>
        <position position="132"/>
    </location>
    <ligand>
        <name>substrate</name>
    </ligand>
</feature>
<feature type="binding site" evidence="7">
    <location>
        <position position="284"/>
    </location>
    <ligand>
        <name>substrate</name>
    </ligand>
</feature>
<dbReference type="Gene3D" id="3.40.718.10">
    <property type="entry name" value="Isopropylmalate Dehydrogenase"/>
    <property type="match status" value="1"/>
</dbReference>
<proteinExistence type="inferred from homology"/>
<dbReference type="PANTHER" id="PTHR30004">
    <property type="entry name" value="4-HYDROXYTHREONINE-4-PHOSPHATE DEHYDROGENASE"/>
    <property type="match status" value="1"/>
</dbReference>
<dbReference type="GO" id="GO:0005737">
    <property type="term" value="C:cytoplasm"/>
    <property type="evidence" value="ECO:0007669"/>
    <property type="project" value="UniProtKB-SubCell"/>
</dbReference>
<dbReference type="Pfam" id="PF04166">
    <property type="entry name" value="PdxA"/>
    <property type="match status" value="1"/>
</dbReference>
<keyword evidence="9" id="KW-1185">Reference proteome</keyword>
<comment type="cofactor">
    <cofactor evidence="7">
        <name>Zn(2+)</name>
        <dbReference type="ChEBI" id="CHEBI:29105"/>
    </cofactor>
    <cofactor evidence="7">
        <name>Mg(2+)</name>
        <dbReference type="ChEBI" id="CHEBI:18420"/>
    </cofactor>
    <cofactor evidence="7">
        <name>Co(2+)</name>
        <dbReference type="ChEBI" id="CHEBI:48828"/>
    </cofactor>
    <text evidence="7">Binds 1 divalent metal cation per subunit. Can use ions such as Zn(2+), Mg(2+) or Co(2+).</text>
</comment>
<dbReference type="GO" id="GO:0050897">
    <property type="term" value="F:cobalt ion binding"/>
    <property type="evidence" value="ECO:0007669"/>
    <property type="project" value="UniProtKB-UniRule"/>
</dbReference>
<evidence type="ECO:0000256" key="7">
    <source>
        <dbReference type="HAMAP-Rule" id="MF_00536"/>
    </source>
</evidence>
<dbReference type="PANTHER" id="PTHR30004:SF6">
    <property type="entry name" value="D-THREONATE 4-PHOSPHATE DEHYDROGENASE"/>
    <property type="match status" value="1"/>
</dbReference>
<dbReference type="RefSeq" id="WP_110449936.1">
    <property type="nucleotide sequence ID" value="NZ_CP029479.1"/>
</dbReference>
<dbReference type="Proteomes" id="UP000247763">
    <property type="component" value="Chromosome"/>
</dbReference>
<dbReference type="AlphaFoldDB" id="A0A2Z3HX21"/>
<dbReference type="KEGG" id="phb:HYN04_06065"/>
<dbReference type="GO" id="GO:0042823">
    <property type="term" value="P:pyridoxal phosphate biosynthetic process"/>
    <property type="evidence" value="ECO:0007669"/>
    <property type="project" value="UniProtKB-UniRule"/>
</dbReference>
<feature type="binding site" evidence="7">
    <location>
        <position position="267"/>
    </location>
    <ligand>
        <name>a divalent metal cation</name>
        <dbReference type="ChEBI" id="CHEBI:60240"/>
        <note>ligand shared between dimeric partners</note>
    </ligand>
</feature>
<dbReference type="InterPro" id="IPR005255">
    <property type="entry name" value="PdxA_fam"/>
</dbReference>
<comment type="miscellaneous">
    <text evidence="7">The active site is located at the dimer interface.</text>
</comment>
<dbReference type="GO" id="GO:0008615">
    <property type="term" value="P:pyridoxine biosynthetic process"/>
    <property type="evidence" value="ECO:0007669"/>
    <property type="project" value="UniProtKB-UniRule"/>
</dbReference>
<evidence type="ECO:0000256" key="2">
    <source>
        <dbReference type="ARBA" id="ARBA00022723"/>
    </source>
</evidence>
<comment type="function">
    <text evidence="7">Catalyzes the NAD(P)-dependent oxidation of 4-(phosphooxy)-L-threonine (HTP) into 2-amino-3-oxo-4-(phosphooxy)butyric acid which spontaneously decarboxylates to form 3-amino-2-oxopropyl phosphate (AHAP).</text>
</comment>
<evidence type="ECO:0000313" key="8">
    <source>
        <dbReference type="EMBL" id="AWM77369.1"/>
    </source>
</evidence>
<reference evidence="9" key="1">
    <citation type="submission" date="2018-05" db="EMBL/GenBank/DDBJ databases">
        <title>Genome sequencing of Phenylobacterium sp. HYN0004.</title>
        <authorList>
            <person name="Yi H."/>
            <person name="Baek C."/>
        </authorList>
    </citation>
    <scope>NUCLEOTIDE SEQUENCE [LARGE SCALE GENOMIC DNA]</scope>
    <source>
        <strain evidence="9">HYN0004</strain>
    </source>
</reference>
<dbReference type="GO" id="GO:0050570">
    <property type="term" value="F:4-hydroxythreonine-4-phosphate dehydrogenase activity"/>
    <property type="evidence" value="ECO:0007669"/>
    <property type="project" value="UniProtKB-UniRule"/>
</dbReference>
<keyword evidence="7" id="KW-0862">Zinc</keyword>
<dbReference type="EMBL" id="CP029479">
    <property type="protein sequence ID" value="AWM77369.1"/>
    <property type="molecule type" value="Genomic_DNA"/>
</dbReference>
<keyword evidence="3 7" id="KW-0521">NADP</keyword>
<evidence type="ECO:0000256" key="4">
    <source>
        <dbReference type="ARBA" id="ARBA00023002"/>
    </source>
</evidence>
<keyword evidence="7" id="KW-0460">Magnesium</keyword>
<gene>
    <name evidence="7" type="primary">pdxA</name>
    <name evidence="8" type="ORF">HYN04_06065</name>
</gene>
<dbReference type="UniPathway" id="UPA00244">
    <property type="reaction ID" value="UER00312"/>
</dbReference>
<dbReference type="HAMAP" id="MF_00536">
    <property type="entry name" value="PdxA"/>
    <property type="match status" value="1"/>
</dbReference>
<comment type="subunit">
    <text evidence="7">Homodimer.</text>
</comment>
<organism evidence="8 9">
    <name type="scientific">Phenylobacterium parvum</name>
    <dbReference type="NCBI Taxonomy" id="2201350"/>
    <lineage>
        <taxon>Bacteria</taxon>
        <taxon>Pseudomonadati</taxon>
        <taxon>Pseudomonadota</taxon>
        <taxon>Alphaproteobacteria</taxon>
        <taxon>Caulobacterales</taxon>
        <taxon>Caulobacteraceae</taxon>
        <taxon>Phenylobacterium</taxon>
    </lineage>
</organism>
<feature type="binding site" evidence="7">
    <location>
        <position position="167"/>
    </location>
    <ligand>
        <name>a divalent metal cation</name>
        <dbReference type="ChEBI" id="CHEBI:60240"/>
        <note>ligand shared between dimeric partners</note>
    </ligand>
</feature>
<dbReference type="GO" id="GO:0051287">
    <property type="term" value="F:NAD binding"/>
    <property type="evidence" value="ECO:0007669"/>
    <property type="project" value="InterPro"/>
</dbReference>